<dbReference type="OrthoDB" id="9845612at2"/>
<comment type="caution">
    <text evidence="2">The sequence shown here is derived from an EMBL/GenBank/DDBJ whole genome shotgun (WGS) entry which is preliminary data.</text>
</comment>
<feature type="compositionally biased region" description="Polar residues" evidence="1">
    <location>
        <begin position="118"/>
        <end position="132"/>
    </location>
</feature>
<dbReference type="RefSeq" id="WP_121838156.1">
    <property type="nucleotide sequence ID" value="NZ_ML014763.1"/>
</dbReference>
<evidence type="ECO:0000313" key="3">
    <source>
        <dbReference type="Proteomes" id="UP000281474"/>
    </source>
</evidence>
<evidence type="ECO:0000256" key="1">
    <source>
        <dbReference type="SAM" id="MobiDB-lite"/>
    </source>
</evidence>
<feature type="region of interest" description="Disordered" evidence="1">
    <location>
        <begin position="112"/>
        <end position="154"/>
    </location>
</feature>
<organism evidence="2 3">
    <name type="scientific">Parashewanella curva</name>
    <dbReference type="NCBI Taxonomy" id="2338552"/>
    <lineage>
        <taxon>Bacteria</taxon>
        <taxon>Pseudomonadati</taxon>
        <taxon>Pseudomonadota</taxon>
        <taxon>Gammaproteobacteria</taxon>
        <taxon>Alteromonadales</taxon>
        <taxon>Shewanellaceae</taxon>
        <taxon>Parashewanella</taxon>
    </lineage>
</organism>
<dbReference type="AlphaFoldDB" id="A0A3L8Q0J5"/>
<dbReference type="EMBL" id="QZEI01000014">
    <property type="protein sequence ID" value="RLV60549.1"/>
    <property type="molecule type" value="Genomic_DNA"/>
</dbReference>
<accession>A0A3L8Q0J5</accession>
<name>A0A3L8Q0J5_9GAMM</name>
<evidence type="ECO:0000313" key="2">
    <source>
        <dbReference type="EMBL" id="RLV60549.1"/>
    </source>
</evidence>
<protein>
    <submittedName>
        <fullName evidence="2">Uncharacterized protein</fullName>
    </submittedName>
</protein>
<sequence>MAEAKAIMTSDIAGKLFQAAYEANVIEGKTSTNSCFILEINKVEYLLDCEQNSQHFFAKPLVEKKTSFWGNKPDPVLINLQVELGRMHVQEGIRKYRVVSYDSNRPCYQSRQEEVLKNQRTSSPAKTMPSTVEKNREVHSKNQTYEEPKSTESSLNDGFEIIDMAVETFLPFLPKDNRELSDSGSLSEDEPFYLDENS</sequence>
<keyword evidence="3" id="KW-1185">Reference proteome</keyword>
<dbReference type="Proteomes" id="UP000281474">
    <property type="component" value="Unassembled WGS sequence"/>
</dbReference>
<gene>
    <name evidence="2" type="ORF">D5018_06265</name>
</gene>
<feature type="region of interest" description="Disordered" evidence="1">
    <location>
        <begin position="173"/>
        <end position="198"/>
    </location>
</feature>
<feature type="compositionally biased region" description="Acidic residues" evidence="1">
    <location>
        <begin position="187"/>
        <end position="198"/>
    </location>
</feature>
<feature type="compositionally biased region" description="Basic and acidic residues" evidence="1">
    <location>
        <begin position="133"/>
        <end position="150"/>
    </location>
</feature>
<proteinExistence type="predicted"/>
<reference evidence="2 3" key="1">
    <citation type="submission" date="2018-09" db="EMBL/GenBank/DDBJ databases">
        <title>Phylogeny of the Shewanellaceae, and recommendation for two new genera, Pseudoshewanella and Parashewanella.</title>
        <authorList>
            <person name="Wang G."/>
        </authorList>
    </citation>
    <scope>NUCLEOTIDE SEQUENCE [LARGE SCALE GENOMIC DNA]</scope>
    <source>
        <strain evidence="2 3">C51</strain>
    </source>
</reference>